<dbReference type="PANTHER" id="PTHR32011">
    <property type="entry name" value="OS08G0472400 PROTEIN"/>
    <property type="match status" value="1"/>
</dbReference>
<dbReference type="EMBL" id="DF973183">
    <property type="protein sequence ID" value="GAU18429.1"/>
    <property type="molecule type" value="Genomic_DNA"/>
</dbReference>
<organism evidence="2 3">
    <name type="scientific">Trifolium subterraneum</name>
    <name type="common">Subterranean clover</name>
    <dbReference type="NCBI Taxonomy" id="3900"/>
    <lineage>
        <taxon>Eukaryota</taxon>
        <taxon>Viridiplantae</taxon>
        <taxon>Streptophyta</taxon>
        <taxon>Embryophyta</taxon>
        <taxon>Tracheophyta</taxon>
        <taxon>Spermatophyta</taxon>
        <taxon>Magnoliopsida</taxon>
        <taxon>eudicotyledons</taxon>
        <taxon>Gunneridae</taxon>
        <taxon>Pentapetalae</taxon>
        <taxon>rosids</taxon>
        <taxon>fabids</taxon>
        <taxon>Fabales</taxon>
        <taxon>Fabaceae</taxon>
        <taxon>Papilionoideae</taxon>
        <taxon>50 kb inversion clade</taxon>
        <taxon>NPAAA clade</taxon>
        <taxon>Hologalegina</taxon>
        <taxon>IRL clade</taxon>
        <taxon>Trifolieae</taxon>
        <taxon>Trifolium</taxon>
    </lineage>
</organism>
<dbReference type="Proteomes" id="UP000242715">
    <property type="component" value="Unassembled WGS sequence"/>
</dbReference>
<evidence type="ECO:0000313" key="3">
    <source>
        <dbReference type="Proteomes" id="UP000242715"/>
    </source>
</evidence>
<name>A0A2Z6LKV8_TRISU</name>
<accession>A0A2Z6LKV8</accession>
<feature type="compositionally biased region" description="Polar residues" evidence="1">
    <location>
        <begin position="1"/>
        <end position="16"/>
    </location>
</feature>
<evidence type="ECO:0008006" key="4">
    <source>
        <dbReference type="Google" id="ProtNLM"/>
    </source>
</evidence>
<sequence>MTTTTFIPNNNHNQTTKSSSISSKPPRPKRRICFSFTTYANNLIQHLKSSNIIIEQGLTESEFSLLKSKFNLNFPPDLRTILQQGLPISPGFPNWRSSSKQQIQILLNLPVSSILRRVKNNRFWHPSWGPLPKDPVTAAENILCDAPQLVPVFRHCYISCSPNIAGNPVFYVDHGGDVRLVSNDIVGFFRDSGFLKVVENEDENEMDPVWAAREARRIDVWSEVADGRGERGWNKWWWDDRKSELSGFMDGVLRRLREGGWKEEEIREMMMMMNEDEDEKEKREEHVSVLALTLLRAGWSREDVVYSLGVDVGKSWLDLDFESEEDAATTAAVVGVNDIL</sequence>
<dbReference type="PANTHER" id="PTHR32011:SF6">
    <property type="entry name" value="KNR4_SMI1-LIKE DOMAIN-CONTAINING PROTEIN"/>
    <property type="match status" value="1"/>
</dbReference>
<dbReference type="AlphaFoldDB" id="A0A2Z6LKV8"/>
<keyword evidence="3" id="KW-1185">Reference proteome</keyword>
<reference evidence="3" key="1">
    <citation type="journal article" date="2017" name="Front. Plant Sci.">
        <title>Climate Clever Clovers: New Paradigm to Reduce the Environmental Footprint of Ruminants by Breeding Low Methanogenic Forages Utilizing Haplotype Variation.</title>
        <authorList>
            <person name="Kaur P."/>
            <person name="Appels R."/>
            <person name="Bayer P.E."/>
            <person name="Keeble-Gagnere G."/>
            <person name="Wang J."/>
            <person name="Hirakawa H."/>
            <person name="Shirasawa K."/>
            <person name="Vercoe P."/>
            <person name="Stefanova K."/>
            <person name="Durmic Z."/>
            <person name="Nichols P."/>
            <person name="Revell C."/>
            <person name="Isobe S.N."/>
            <person name="Edwards D."/>
            <person name="Erskine W."/>
        </authorList>
    </citation>
    <scope>NUCLEOTIDE SEQUENCE [LARGE SCALE GENOMIC DNA]</scope>
    <source>
        <strain evidence="3">cv. Daliak</strain>
    </source>
</reference>
<dbReference type="OrthoDB" id="1921190at2759"/>
<proteinExistence type="predicted"/>
<evidence type="ECO:0000256" key="1">
    <source>
        <dbReference type="SAM" id="MobiDB-lite"/>
    </source>
</evidence>
<protein>
    <recommendedName>
        <fullName evidence="4">Knr4/Smi1-like domain-containing protein</fullName>
    </recommendedName>
</protein>
<feature type="region of interest" description="Disordered" evidence="1">
    <location>
        <begin position="1"/>
        <end position="28"/>
    </location>
</feature>
<evidence type="ECO:0000313" key="2">
    <source>
        <dbReference type="EMBL" id="GAU18429.1"/>
    </source>
</evidence>
<gene>
    <name evidence="2" type="ORF">TSUD_231670</name>
</gene>